<dbReference type="GO" id="GO:0046474">
    <property type="term" value="P:glycerophospholipid biosynthetic process"/>
    <property type="evidence" value="ECO:0007669"/>
    <property type="project" value="TreeGrafter"/>
</dbReference>
<dbReference type="InParanoid" id="A0A0D2GA09"/>
<dbReference type="GO" id="GO:0016020">
    <property type="term" value="C:membrane"/>
    <property type="evidence" value="ECO:0007669"/>
    <property type="project" value="UniProtKB-SubCell"/>
</dbReference>
<proteinExistence type="inferred from homology"/>
<evidence type="ECO:0000256" key="2">
    <source>
        <dbReference type="ARBA" id="ARBA00005042"/>
    </source>
</evidence>
<dbReference type="PANTHER" id="PTHR14269:SF62">
    <property type="entry name" value="CDP-DIACYLGLYCEROL--GLYCEROL-3-PHOSPHATE 3-PHOSPHATIDYLTRANSFERASE 1, CHLOROPLASTIC"/>
    <property type="match status" value="1"/>
</dbReference>
<evidence type="ECO:0000256" key="13">
    <source>
        <dbReference type="ARBA" id="ARBA00023264"/>
    </source>
</evidence>
<dbReference type="InterPro" id="IPR050324">
    <property type="entry name" value="CDP-alcohol_PTase-I"/>
</dbReference>
<name>A0A0D2GA09_9BACT</name>
<comment type="pathway">
    <text evidence="2">Phospholipid metabolism; phosphatidylglycerol biosynthesis; phosphatidylglycerol from CDP-diacylglycerol: step 1/2.</text>
</comment>
<keyword evidence="19" id="KW-1185">Reference proteome</keyword>
<dbReference type="InterPro" id="IPR048254">
    <property type="entry name" value="CDP_ALCOHOL_P_TRANSF_CS"/>
</dbReference>
<dbReference type="NCBIfam" id="TIGR00560">
    <property type="entry name" value="pgsA"/>
    <property type="match status" value="1"/>
</dbReference>
<protein>
    <recommendedName>
        <fullName evidence="5 15">CDP-diacylglycerol--glycerol-3-phosphate 3-phosphatidyltransferase</fullName>
        <ecNumber evidence="4 15">2.7.8.5</ecNumber>
    </recommendedName>
</protein>
<dbReference type="AlphaFoldDB" id="A0A0D2GA09"/>
<dbReference type="InterPro" id="IPR043130">
    <property type="entry name" value="CDP-OH_PTrfase_TM_dom"/>
</dbReference>
<comment type="catalytic activity">
    <reaction evidence="14">
        <text>a CDP-1,2-diacyl-sn-glycerol + sn-glycerol 3-phosphate = a 1,2-diacyl-sn-glycero-3-phospho-(1'-sn-glycero-3'-phosphate) + CMP + H(+)</text>
        <dbReference type="Rhea" id="RHEA:12593"/>
        <dbReference type="ChEBI" id="CHEBI:15378"/>
        <dbReference type="ChEBI" id="CHEBI:57597"/>
        <dbReference type="ChEBI" id="CHEBI:58332"/>
        <dbReference type="ChEBI" id="CHEBI:60110"/>
        <dbReference type="ChEBI" id="CHEBI:60377"/>
        <dbReference type="EC" id="2.7.8.5"/>
    </reaction>
</comment>
<evidence type="ECO:0000256" key="15">
    <source>
        <dbReference type="NCBIfam" id="TIGR00560"/>
    </source>
</evidence>
<feature type="transmembrane region" description="Helical" evidence="17">
    <location>
        <begin position="29"/>
        <end position="49"/>
    </location>
</feature>
<dbReference type="STRING" id="1429043.X474_22565"/>
<evidence type="ECO:0000256" key="1">
    <source>
        <dbReference type="ARBA" id="ARBA00004141"/>
    </source>
</evidence>
<keyword evidence="7 16" id="KW-0808">Transferase</keyword>
<dbReference type="FunCoup" id="A0A0D2GA09">
    <property type="interactions" value="499"/>
</dbReference>
<dbReference type="PATRIC" id="fig|1429043.3.peg.4781"/>
<evidence type="ECO:0000256" key="11">
    <source>
        <dbReference type="ARBA" id="ARBA00023136"/>
    </source>
</evidence>
<evidence type="ECO:0000256" key="17">
    <source>
        <dbReference type="SAM" id="Phobius"/>
    </source>
</evidence>
<evidence type="ECO:0000313" key="19">
    <source>
        <dbReference type="Proteomes" id="UP000032233"/>
    </source>
</evidence>
<feature type="transmembrane region" description="Helical" evidence="17">
    <location>
        <begin position="146"/>
        <end position="168"/>
    </location>
</feature>
<keyword evidence="10" id="KW-0443">Lipid metabolism</keyword>
<dbReference type="EMBL" id="AZAC01000045">
    <property type="protein sequence ID" value="KIX11702.1"/>
    <property type="molecule type" value="Genomic_DNA"/>
</dbReference>
<comment type="subcellular location">
    <subcellularLocation>
        <location evidence="1">Membrane</location>
        <topology evidence="1">Multi-pass membrane protein</topology>
    </subcellularLocation>
</comment>
<evidence type="ECO:0000256" key="6">
    <source>
        <dbReference type="ARBA" id="ARBA00022516"/>
    </source>
</evidence>
<evidence type="ECO:0000313" key="18">
    <source>
        <dbReference type="EMBL" id="KIX11702.1"/>
    </source>
</evidence>
<dbReference type="Proteomes" id="UP000032233">
    <property type="component" value="Unassembled WGS sequence"/>
</dbReference>
<accession>A0A0D2GA09</accession>
<comment type="caution">
    <text evidence="18">The sequence shown here is derived from an EMBL/GenBank/DDBJ whole genome shotgun (WGS) entry which is preliminary data.</text>
</comment>
<evidence type="ECO:0000256" key="3">
    <source>
        <dbReference type="ARBA" id="ARBA00010441"/>
    </source>
</evidence>
<keyword evidence="8 17" id="KW-0812">Transmembrane</keyword>
<sequence length="176" mass="19691">MPNVLTLLRMGSIPILVAFMYMEGPNWAMATAILFVVSGLTDLLDGWLARKMKKVSIMGQYLDPLADKLLVASMLVMLVATGRVWAWVAIIILCREIAVTGLRAVAVSQGFDLPSDMCGKWKTALQMLAVLLLVLHYPISGFDPHFWGTACLWLALLITCWSGLGYFLRFRRRLKE</sequence>
<keyword evidence="6" id="KW-0444">Lipid biosynthesis</keyword>
<keyword evidence="13" id="KW-1208">Phospholipid metabolism</keyword>
<feature type="transmembrane region" description="Helical" evidence="17">
    <location>
        <begin position="69"/>
        <end position="93"/>
    </location>
</feature>
<gene>
    <name evidence="18" type="ORF">X474_22565</name>
</gene>
<feature type="transmembrane region" description="Helical" evidence="17">
    <location>
        <begin position="6"/>
        <end position="22"/>
    </location>
</feature>
<dbReference type="Gene3D" id="1.20.120.1760">
    <property type="match status" value="1"/>
</dbReference>
<evidence type="ECO:0000256" key="5">
    <source>
        <dbReference type="ARBA" id="ARBA00014944"/>
    </source>
</evidence>
<keyword evidence="9 17" id="KW-1133">Transmembrane helix</keyword>
<dbReference type="EC" id="2.7.8.5" evidence="4 15"/>
<evidence type="ECO:0000256" key="7">
    <source>
        <dbReference type="ARBA" id="ARBA00022679"/>
    </source>
</evidence>
<organism evidence="18 19">
    <name type="scientific">Dethiosulfatarculus sandiegensis</name>
    <dbReference type="NCBI Taxonomy" id="1429043"/>
    <lineage>
        <taxon>Bacteria</taxon>
        <taxon>Pseudomonadati</taxon>
        <taxon>Thermodesulfobacteriota</taxon>
        <taxon>Desulfarculia</taxon>
        <taxon>Desulfarculales</taxon>
        <taxon>Desulfarculaceae</taxon>
        <taxon>Dethiosulfatarculus</taxon>
    </lineage>
</organism>
<evidence type="ECO:0000256" key="4">
    <source>
        <dbReference type="ARBA" id="ARBA00013170"/>
    </source>
</evidence>
<evidence type="ECO:0000256" key="16">
    <source>
        <dbReference type="RuleBase" id="RU003750"/>
    </source>
</evidence>
<evidence type="ECO:0000256" key="14">
    <source>
        <dbReference type="ARBA" id="ARBA00048586"/>
    </source>
</evidence>
<evidence type="ECO:0000256" key="9">
    <source>
        <dbReference type="ARBA" id="ARBA00022989"/>
    </source>
</evidence>
<comment type="similarity">
    <text evidence="3 16">Belongs to the CDP-alcohol phosphatidyltransferase class-I family.</text>
</comment>
<evidence type="ECO:0000256" key="10">
    <source>
        <dbReference type="ARBA" id="ARBA00023098"/>
    </source>
</evidence>
<reference evidence="18 19" key="1">
    <citation type="submission" date="2013-11" db="EMBL/GenBank/DDBJ databases">
        <title>Metagenomic analysis of a methanogenic consortium involved in long chain n-alkane degradation.</title>
        <authorList>
            <person name="Davidova I.A."/>
            <person name="Callaghan A.V."/>
            <person name="Wawrik B."/>
            <person name="Pruitt S."/>
            <person name="Marks C."/>
            <person name="Duncan K.E."/>
            <person name="Suflita J.M."/>
        </authorList>
    </citation>
    <scope>NUCLEOTIDE SEQUENCE [LARGE SCALE GENOMIC DNA]</scope>
    <source>
        <strain evidence="18 19">SPR</strain>
    </source>
</reference>
<dbReference type="InterPro" id="IPR000462">
    <property type="entry name" value="CDP-OH_P_trans"/>
</dbReference>
<dbReference type="InterPro" id="IPR004570">
    <property type="entry name" value="Phosphatidylglycerol_P_synth"/>
</dbReference>
<dbReference type="GO" id="GO:0008444">
    <property type="term" value="F:CDP-diacylglycerol-glycerol-3-phosphate 3-phosphatidyltransferase activity"/>
    <property type="evidence" value="ECO:0007669"/>
    <property type="project" value="UniProtKB-UniRule"/>
</dbReference>
<dbReference type="PROSITE" id="PS00379">
    <property type="entry name" value="CDP_ALCOHOL_P_TRANSF"/>
    <property type="match status" value="1"/>
</dbReference>
<dbReference type="Pfam" id="PF01066">
    <property type="entry name" value="CDP-OH_P_transf"/>
    <property type="match status" value="1"/>
</dbReference>
<evidence type="ECO:0000256" key="12">
    <source>
        <dbReference type="ARBA" id="ARBA00023209"/>
    </source>
</evidence>
<dbReference type="PANTHER" id="PTHR14269">
    <property type="entry name" value="CDP-DIACYLGLYCEROL--GLYCEROL-3-PHOSPHATE 3-PHOSPHATIDYLTRANSFERASE-RELATED"/>
    <property type="match status" value="1"/>
</dbReference>
<keyword evidence="12" id="KW-0594">Phospholipid biosynthesis</keyword>
<evidence type="ECO:0000256" key="8">
    <source>
        <dbReference type="ARBA" id="ARBA00022692"/>
    </source>
</evidence>
<keyword evidence="11 17" id="KW-0472">Membrane</keyword>
<dbReference type="PIRSF" id="PIRSF000847">
    <property type="entry name" value="Phos_ph_gly_syn"/>
    <property type="match status" value="1"/>
</dbReference>